<evidence type="ECO:0000256" key="1">
    <source>
        <dbReference type="SAM" id="SignalP"/>
    </source>
</evidence>
<organism evidence="2 3">
    <name type="scientific">Engelhardtia mirabilis</name>
    <dbReference type="NCBI Taxonomy" id="2528011"/>
    <lineage>
        <taxon>Bacteria</taxon>
        <taxon>Pseudomonadati</taxon>
        <taxon>Planctomycetota</taxon>
        <taxon>Planctomycetia</taxon>
        <taxon>Planctomycetia incertae sedis</taxon>
        <taxon>Engelhardtia</taxon>
    </lineage>
</organism>
<evidence type="ECO:0000313" key="3">
    <source>
        <dbReference type="Proteomes" id="UP000316921"/>
    </source>
</evidence>
<dbReference type="InterPro" id="IPR012334">
    <property type="entry name" value="Pectin_lyas_fold"/>
</dbReference>
<dbReference type="Proteomes" id="UP000316921">
    <property type="component" value="Chromosome"/>
</dbReference>
<dbReference type="InterPro" id="IPR011050">
    <property type="entry name" value="Pectin_lyase_fold/virulence"/>
</dbReference>
<dbReference type="KEGG" id="pbap:Pla133_11240"/>
<keyword evidence="3" id="KW-1185">Reference proteome</keyword>
<dbReference type="RefSeq" id="WP_145063269.1">
    <property type="nucleotide sequence ID" value="NZ_CP036287.1"/>
</dbReference>
<evidence type="ECO:0008006" key="4">
    <source>
        <dbReference type="Google" id="ProtNLM"/>
    </source>
</evidence>
<gene>
    <name evidence="2" type="ORF">Pla133_11240</name>
</gene>
<protein>
    <recommendedName>
        <fullName evidence="4">DUF1565 domain-containing protein</fullName>
    </recommendedName>
</protein>
<dbReference type="SUPFAM" id="SSF51126">
    <property type="entry name" value="Pectin lyase-like"/>
    <property type="match status" value="1"/>
</dbReference>
<name>A0A518BGE1_9BACT</name>
<feature type="chain" id="PRO_5022102321" description="DUF1565 domain-containing protein" evidence="1">
    <location>
        <begin position="18"/>
        <end position="440"/>
    </location>
</feature>
<dbReference type="Gene3D" id="2.160.20.10">
    <property type="entry name" value="Single-stranded right-handed beta-helix, Pectin lyase-like"/>
    <property type="match status" value="1"/>
</dbReference>
<dbReference type="AlphaFoldDB" id="A0A518BGE1"/>
<reference evidence="2 3" key="1">
    <citation type="submission" date="2019-02" db="EMBL/GenBank/DDBJ databases">
        <title>Deep-cultivation of Planctomycetes and their phenomic and genomic characterization uncovers novel biology.</title>
        <authorList>
            <person name="Wiegand S."/>
            <person name="Jogler M."/>
            <person name="Boedeker C."/>
            <person name="Pinto D."/>
            <person name="Vollmers J."/>
            <person name="Rivas-Marin E."/>
            <person name="Kohn T."/>
            <person name="Peeters S.H."/>
            <person name="Heuer A."/>
            <person name="Rast P."/>
            <person name="Oberbeckmann S."/>
            <person name="Bunk B."/>
            <person name="Jeske O."/>
            <person name="Meyerdierks A."/>
            <person name="Storesund J.E."/>
            <person name="Kallscheuer N."/>
            <person name="Luecker S."/>
            <person name="Lage O.M."/>
            <person name="Pohl T."/>
            <person name="Merkel B.J."/>
            <person name="Hornburger P."/>
            <person name="Mueller R.-W."/>
            <person name="Bruemmer F."/>
            <person name="Labrenz M."/>
            <person name="Spormann A.M."/>
            <person name="Op den Camp H."/>
            <person name="Overmann J."/>
            <person name="Amann R."/>
            <person name="Jetten M.S.M."/>
            <person name="Mascher T."/>
            <person name="Medema M.H."/>
            <person name="Devos D.P."/>
            <person name="Kaster A.-K."/>
            <person name="Ovreas L."/>
            <person name="Rohde M."/>
            <person name="Galperin M.Y."/>
            <person name="Jogler C."/>
        </authorList>
    </citation>
    <scope>NUCLEOTIDE SEQUENCE [LARGE SCALE GENOMIC DNA]</scope>
    <source>
        <strain evidence="2 3">Pla133</strain>
    </source>
</reference>
<accession>A0A518BGE1</accession>
<feature type="signal peptide" evidence="1">
    <location>
        <begin position="1"/>
        <end position="17"/>
    </location>
</feature>
<sequence length="440" mass="45008" precursor="true">MLPIACLALALAPAPFADHWVGPPGSGHPYQTIQAAVDAAQPGDRVFVESGDYGPVLIDKPLQLSGRGSSQTRILAPAGSIPIEIVGNGSGLLVRLSNFELGTVAGVDASPPAFVRATGVLGPMEFCDLKIVRAEHDAHPTGGAYLDFAGCTRTFLSSVRVVTTAGPAGSDLGGLPLSALRAQSSNVWFSDGRLEASRAPTDAGALEVPGAHAIELIGSKFTLALCDVQAGNRSGPPGALTGGDGLHLVASTLDLHGGKTNRLAGGDADADGPAGQLLAGAALFLDGTSSARWGSDVVFAPGEGPNSATQIAVVAQSGAQTNPRPDRLPSMWIADPTPKVGVDQGVFLEGDPGAIHFWWLALYTGTPIPLPGIEGVLLLDLILIVNHAPIVLNQDGLGSDVASSPADPVLGGLMLSYQSLEYDGVNLQLAPPWFITFSLD</sequence>
<dbReference type="EMBL" id="CP036287">
    <property type="protein sequence ID" value="QDU66058.1"/>
    <property type="molecule type" value="Genomic_DNA"/>
</dbReference>
<keyword evidence="1" id="KW-0732">Signal</keyword>
<proteinExistence type="predicted"/>
<evidence type="ECO:0000313" key="2">
    <source>
        <dbReference type="EMBL" id="QDU66058.1"/>
    </source>
</evidence>